<sequence length="82" mass="9069">MVEVDEGREAGDKSESFLLGRASWINKDTCTYSEFVGHLTRIVPPPNSIRRARVAEGGPRLSKEKNDLICERNGRAGPAKLD</sequence>
<keyword evidence="3" id="KW-1185">Reference proteome</keyword>
<accession>A0A834MGZ2</accession>
<feature type="compositionally biased region" description="Basic and acidic residues" evidence="1">
    <location>
        <begin position="61"/>
        <end position="74"/>
    </location>
</feature>
<gene>
    <name evidence="2" type="ORF">GWI33_004217</name>
</gene>
<dbReference type="EMBL" id="JAACXV010000220">
    <property type="protein sequence ID" value="KAF7281836.1"/>
    <property type="molecule type" value="Genomic_DNA"/>
</dbReference>
<dbReference type="Proteomes" id="UP000625711">
    <property type="component" value="Unassembled WGS sequence"/>
</dbReference>
<organism evidence="2 3">
    <name type="scientific">Rhynchophorus ferrugineus</name>
    <name type="common">Red palm weevil</name>
    <name type="synonym">Curculio ferrugineus</name>
    <dbReference type="NCBI Taxonomy" id="354439"/>
    <lineage>
        <taxon>Eukaryota</taxon>
        <taxon>Metazoa</taxon>
        <taxon>Ecdysozoa</taxon>
        <taxon>Arthropoda</taxon>
        <taxon>Hexapoda</taxon>
        <taxon>Insecta</taxon>
        <taxon>Pterygota</taxon>
        <taxon>Neoptera</taxon>
        <taxon>Endopterygota</taxon>
        <taxon>Coleoptera</taxon>
        <taxon>Polyphaga</taxon>
        <taxon>Cucujiformia</taxon>
        <taxon>Curculionidae</taxon>
        <taxon>Dryophthorinae</taxon>
        <taxon>Rhynchophorus</taxon>
    </lineage>
</organism>
<protein>
    <submittedName>
        <fullName evidence="2">Uncharacterized protein</fullName>
    </submittedName>
</protein>
<evidence type="ECO:0000256" key="1">
    <source>
        <dbReference type="SAM" id="MobiDB-lite"/>
    </source>
</evidence>
<feature type="region of interest" description="Disordered" evidence="1">
    <location>
        <begin position="54"/>
        <end position="82"/>
    </location>
</feature>
<evidence type="ECO:0000313" key="2">
    <source>
        <dbReference type="EMBL" id="KAF7281836.1"/>
    </source>
</evidence>
<dbReference type="AlphaFoldDB" id="A0A834MGZ2"/>
<name>A0A834MGZ2_RHYFE</name>
<proteinExistence type="predicted"/>
<comment type="caution">
    <text evidence="2">The sequence shown here is derived from an EMBL/GenBank/DDBJ whole genome shotgun (WGS) entry which is preliminary data.</text>
</comment>
<evidence type="ECO:0000313" key="3">
    <source>
        <dbReference type="Proteomes" id="UP000625711"/>
    </source>
</evidence>
<reference evidence="2" key="1">
    <citation type="submission" date="2020-08" db="EMBL/GenBank/DDBJ databases">
        <title>Genome sequencing and assembly of the red palm weevil Rhynchophorus ferrugineus.</title>
        <authorList>
            <person name="Dias G.B."/>
            <person name="Bergman C.M."/>
            <person name="Manee M."/>
        </authorList>
    </citation>
    <scope>NUCLEOTIDE SEQUENCE</scope>
    <source>
        <strain evidence="2">AA-2017</strain>
        <tissue evidence="2">Whole larva</tissue>
    </source>
</reference>